<dbReference type="AlphaFoldDB" id="A0A7M1B9Y8"/>
<protein>
    <submittedName>
        <fullName evidence="2">Thioredoxin family protein</fullName>
    </submittedName>
</protein>
<dbReference type="RefSeq" id="WP_193110797.1">
    <property type="nucleotide sequence ID" value="NZ_CP041406.1"/>
</dbReference>
<evidence type="ECO:0000313" key="3">
    <source>
        <dbReference type="Proteomes" id="UP000593580"/>
    </source>
</evidence>
<feature type="chain" id="PRO_5032721154" evidence="1">
    <location>
        <begin position="20"/>
        <end position="143"/>
    </location>
</feature>
<evidence type="ECO:0000256" key="1">
    <source>
        <dbReference type="SAM" id="SignalP"/>
    </source>
</evidence>
<evidence type="ECO:0000313" key="2">
    <source>
        <dbReference type="EMBL" id="QOP46537.1"/>
    </source>
</evidence>
<accession>A0A7M1B9Y8</accession>
<organism evidence="2 3">
    <name type="scientific">Sulfurimonas paralvinellae</name>
    <dbReference type="NCBI Taxonomy" id="317658"/>
    <lineage>
        <taxon>Bacteria</taxon>
        <taxon>Pseudomonadati</taxon>
        <taxon>Campylobacterota</taxon>
        <taxon>Epsilonproteobacteria</taxon>
        <taxon>Campylobacterales</taxon>
        <taxon>Sulfurimonadaceae</taxon>
        <taxon>Sulfurimonas</taxon>
    </lineage>
</organism>
<dbReference type="InterPro" id="IPR036249">
    <property type="entry name" value="Thioredoxin-like_sf"/>
</dbReference>
<sequence length="143" mass="16297">MKKLILLLLTTLTLFGANAKDAAFLLDYEEVYGTALSKAKKEHKVLMMVIVKEPCPYCDKLVENTLDTPTIKAKLKNFVPLVIAHDRKYPDRFRPPVRPVTLFINPDNETVLKTLAGYRNVDVFAGAMNAAFQKYKKQYKAKF</sequence>
<dbReference type="Proteomes" id="UP000593580">
    <property type="component" value="Chromosome"/>
</dbReference>
<dbReference type="SUPFAM" id="SSF52833">
    <property type="entry name" value="Thioredoxin-like"/>
    <property type="match status" value="1"/>
</dbReference>
<name>A0A7M1B9Y8_9BACT</name>
<dbReference type="EMBL" id="CP041406">
    <property type="protein sequence ID" value="QOP46537.1"/>
    <property type="molecule type" value="Genomic_DNA"/>
</dbReference>
<dbReference type="KEGG" id="spal:FM071_09630"/>
<reference evidence="2 3" key="1">
    <citation type="submission" date="2019-07" db="EMBL/GenBank/DDBJ databases">
        <title>Sulfurimonas paralvinellae sp. nov., a novel mesophilic, hydrogen- and sulfur-oxidizing chemolithoautotroph within the Epsilonproteo- bacteria isolated from a deep-sea hydrothermal vent polychaete nest, reclassification of Thiomicrospira denitrificans as Sulfurimonas denitrificans comb. nov. and emended description of the genus Sulfurimonas.</title>
        <authorList>
            <person name="Wang S."/>
            <person name="Jiang L."/>
            <person name="Shao Z."/>
        </authorList>
    </citation>
    <scope>NUCLEOTIDE SEQUENCE [LARGE SCALE GENOMIC DNA]</scope>
    <source>
        <strain evidence="2 3">GO25</strain>
    </source>
</reference>
<dbReference type="Gene3D" id="3.40.30.10">
    <property type="entry name" value="Glutaredoxin"/>
    <property type="match status" value="1"/>
</dbReference>
<keyword evidence="3" id="KW-1185">Reference proteome</keyword>
<gene>
    <name evidence="2" type="ORF">FM071_09630</name>
</gene>
<feature type="signal peptide" evidence="1">
    <location>
        <begin position="1"/>
        <end position="19"/>
    </location>
</feature>
<proteinExistence type="predicted"/>
<keyword evidence="1" id="KW-0732">Signal</keyword>
<dbReference type="Pfam" id="PF13899">
    <property type="entry name" value="Thioredoxin_7"/>
    <property type="match status" value="1"/>
</dbReference>